<keyword evidence="1" id="KW-0677">Repeat</keyword>
<proteinExistence type="predicted"/>
<comment type="caution">
    <text evidence="6">The sequence shown here is derived from an EMBL/GenBank/DDBJ whole genome shotgun (WGS) entry which is preliminary data.</text>
</comment>
<evidence type="ECO:0000256" key="2">
    <source>
        <dbReference type="ARBA" id="ARBA00023043"/>
    </source>
</evidence>
<comment type="function">
    <text evidence="3">Plays an important role in regulating intracellular signaling events associated with erythroid terminal differentiation.</text>
</comment>
<dbReference type="PANTHER" id="PTHR24197:SF44">
    <property type="entry name" value="ANKYRIN REPEAT DOMAIN-CONTAINING PROTEIN 54"/>
    <property type="match status" value="1"/>
</dbReference>
<dbReference type="SUPFAM" id="SSF48403">
    <property type="entry name" value="Ankyrin repeat"/>
    <property type="match status" value="1"/>
</dbReference>
<evidence type="ECO:0000313" key="6">
    <source>
        <dbReference type="EMBL" id="CAB4032244.1"/>
    </source>
</evidence>
<gene>
    <name evidence="6" type="ORF">PACLA_8A087959</name>
</gene>
<evidence type="ECO:0000313" key="7">
    <source>
        <dbReference type="Proteomes" id="UP001152795"/>
    </source>
</evidence>
<dbReference type="Pfam" id="PF12796">
    <property type="entry name" value="Ank_2"/>
    <property type="match status" value="1"/>
</dbReference>
<keyword evidence="7" id="KW-1185">Reference proteome</keyword>
<evidence type="ECO:0000256" key="1">
    <source>
        <dbReference type="ARBA" id="ARBA00022737"/>
    </source>
</evidence>
<sequence length="639" mass="73424">MKYRKLQTEYKCIPSFFANDEQVGKEKIVQASQNCFLYAKLVMEHIFDGHDEIGLPASLSEIYCLDFRRHFSDIQFFEKNVAPVLQIVLAIQSAKAFIDTELRIKYRLNFATSHPSIFDEGEIIELQKLQQAYEESDESVTGVVKCGLLPELKMHDLNKVLKLLSGYLIKDDSSKYYFSHSSVRDWLQDEESDFFCDVLNGHSIMANYNLKTLKVKYPSPGDFFENVCFRPKLPYPTALLDLKFFSLRYLFHSSESGSSNVNVLISELGIKAIDLLHAAFHDSDDAWNPYICSEYMAMKVLDGTDVLNKMTIQEKAEHLEWALLLHYARITAKLFDSRPYWIFSSDAIIRLICDIKLLQLVPKESMPQLFFSSLVDIFFRDEIFEFCVKNGLTADVCVPQFFENTEGFDSSICWNEDVQEYFRKLKSGEENVITLESLKEKPIYPEEAKVSKFTLEIIQKPLSEIERLLRDGMIYVEFKYAWHSLLPRWYWFHKDVLQTVEDCLKHGANPSNRGGAGVTALMLTCKKLNDLFEDSPAAEQVMSLLLDHGAEVNQQDFYGRTALHYAFESGDDTEGLAGKQRAIEILIQHNADIYLKDSSGLSAFDMAKREGHESWLRTDEASLTVRTCSKKGKTYCSIS</sequence>
<dbReference type="PROSITE" id="PS50297">
    <property type="entry name" value="ANK_REP_REGION"/>
    <property type="match status" value="1"/>
</dbReference>
<dbReference type="Pfam" id="PF25521">
    <property type="entry name" value="WHD_TANC1"/>
    <property type="match status" value="1"/>
</dbReference>
<reference evidence="6" key="1">
    <citation type="submission" date="2020-04" db="EMBL/GenBank/DDBJ databases">
        <authorList>
            <person name="Alioto T."/>
            <person name="Alioto T."/>
            <person name="Gomez Garrido J."/>
        </authorList>
    </citation>
    <scope>NUCLEOTIDE SEQUENCE</scope>
    <source>
        <strain evidence="6">A484AB</strain>
    </source>
</reference>
<evidence type="ECO:0000259" key="5">
    <source>
        <dbReference type="Pfam" id="PF25521"/>
    </source>
</evidence>
<protein>
    <recommendedName>
        <fullName evidence="4">Ankyrin repeat domain-containing protein 54</fullName>
    </recommendedName>
</protein>
<name>A0A7D9JMR2_PARCT</name>
<accession>A0A7D9JMR2</accession>
<dbReference type="PANTHER" id="PTHR24197">
    <property type="entry name" value="ANKYRIN REPEAT DOMAIN-CONTAINING PROTEIN 61"/>
    <property type="match status" value="1"/>
</dbReference>
<keyword evidence="2" id="KW-0040">ANK repeat</keyword>
<dbReference type="SMART" id="SM00248">
    <property type="entry name" value="ANK"/>
    <property type="match status" value="2"/>
</dbReference>
<dbReference type="OrthoDB" id="341259at2759"/>
<dbReference type="PROSITE" id="PS50088">
    <property type="entry name" value="ANK_REPEAT"/>
    <property type="match status" value="1"/>
</dbReference>
<evidence type="ECO:0000256" key="3">
    <source>
        <dbReference type="ARBA" id="ARBA00037385"/>
    </source>
</evidence>
<dbReference type="InterPro" id="IPR002110">
    <property type="entry name" value="Ankyrin_rpt"/>
</dbReference>
<dbReference type="AlphaFoldDB" id="A0A7D9JMR2"/>
<evidence type="ECO:0000256" key="4">
    <source>
        <dbReference type="ARBA" id="ARBA00039237"/>
    </source>
</evidence>
<feature type="domain" description="TANC1/2-like winged helix" evidence="5">
    <location>
        <begin position="147"/>
        <end position="208"/>
    </location>
</feature>
<dbReference type="InterPro" id="IPR058056">
    <property type="entry name" value="WH_TANC1/2"/>
</dbReference>
<organism evidence="6 7">
    <name type="scientific">Paramuricea clavata</name>
    <name type="common">Red gorgonian</name>
    <name type="synonym">Violescent sea-whip</name>
    <dbReference type="NCBI Taxonomy" id="317549"/>
    <lineage>
        <taxon>Eukaryota</taxon>
        <taxon>Metazoa</taxon>
        <taxon>Cnidaria</taxon>
        <taxon>Anthozoa</taxon>
        <taxon>Octocorallia</taxon>
        <taxon>Malacalcyonacea</taxon>
        <taxon>Plexauridae</taxon>
        <taxon>Paramuricea</taxon>
    </lineage>
</organism>
<dbReference type="InterPro" id="IPR036770">
    <property type="entry name" value="Ankyrin_rpt-contain_sf"/>
</dbReference>
<dbReference type="Proteomes" id="UP001152795">
    <property type="component" value="Unassembled WGS sequence"/>
</dbReference>
<dbReference type="Gene3D" id="1.25.40.20">
    <property type="entry name" value="Ankyrin repeat-containing domain"/>
    <property type="match status" value="1"/>
</dbReference>
<dbReference type="EMBL" id="CACRXK020018251">
    <property type="protein sequence ID" value="CAB4032244.1"/>
    <property type="molecule type" value="Genomic_DNA"/>
</dbReference>